<comment type="caution">
    <text evidence="1">The sequence shown here is derived from an EMBL/GenBank/DDBJ whole genome shotgun (WGS) entry which is preliminary data.</text>
</comment>
<gene>
    <name evidence="1" type="ORF">SDC9_103407</name>
</gene>
<evidence type="ECO:0000313" key="1">
    <source>
        <dbReference type="EMBL" id="MPM56598.1"/>
    </source>
</evidence>
<accession>A0A645AUZ7</accession>
<sequence>MVLIAVQPPIHAARGVKHHGHMADDALNALLAPKGDGHGRIPGRTKIKNLQRVLGAHLGGDGDGGDFIPVLVDTA</sequence>
<dbReference type="AlphaFoldDB" id="A0A645AUZ7"/>
<proteinExistence type="predicted"/>
<reference evidence="1" key="1">
    <citation type="submission" date="2019-08" db="EMBL/GenBank/DDBJ databases">
        <authorList>
            <person name="Kucharzyk K."/>
            <person name="Murdoch R.W."/>
            <person name="Higgins S."/>
            <person name="Loffler F."/>
        </authorList>
    </citation>
    <scope>NUCLEOTIDE SEQUENCE</scope>
</reference>
<dbReference type="EMBL" id="VSSQ01015834">
    <property type="protein sequence ID" value="MPM56598.1"/>
    <property type="molecule type" value="Genomic_DNA"/>
</dbReference>
<name>A0A645AUZ7_9ZZZZ</name>
<organism evidence="1">
    <name type="scientific">bioreactor metagenome</name>
    <dbReference type="NCBI Taxonomy" id="1076179"/>
    <lineage>
        <taxon>unclassified sequences</taxon>
        <taxon>metagenomes</taxon>
        <taxon>ecological metagenomes</taxon>
    </lineage>
</organism>
<protein>
    <submittedName>
        <fullName evidence="1">Uncharacterized protein</fullName>
    </submittedName>
</protein>